<dbReference type="SUPFAM" id="SSF52540">
    <property type="entry name" value="P-loop containing nucleoside triphosphate hydrolases"/>
    <property type="match status" value="1"/>
</dbReference>
<keyword evidence="5 8" id="KW-0547">Nucleotide-binding</keyword>
<dbReference type="Proteomes" id="UP000294692">
    <property type="component" value="Unassembled WGS sequence"/>
</dbReference>
<name>A0A4R3UV71_9BURK</name>
<feature type="compositionally biased region" description="Polar residues" evidence="10">
    <location>
        <begin position="335"/>
        <end position="344"/>
    </location>
</feature>
<dbReference type="SUPFAM" id="SSF46955">
    <property type="entry name" value="Putative DNA-binding domain"/>
    <property type="match status" value="1"/>
</dbReference>
<feature type="compositionally biased region" description="Basic and acidic residues" evidence="10">
    <location>
        <begin position="268"/>
        <end position="279"/>
    </location>
</feature>
<evidence type="ECO:0000256" key="5">
    <source>
        <dbReference type="ARBA" id="ARBA00022741"/>
    </source>
</evidence>
<dbReference type="InterPro" id="IPR009000">
    <property type="entry name" value="Transl_B-barrel_sf"/>
</dbReference>
<dbReference type="FunFam" id="2.40.30.10:FF:000008">
    <property type="entry name" value="Translation initiation factor IF-2"/>
    <property type="match status" value="1"/>
</dbReference>
<dbReference type="PROSITE" id="PS01176">
    <property type="entry name" value="IF2"/>
    <property type="match status" value="1"/>
</dbReference>
<dbReference type="FunFam" id="3.40.50.300:FF:000019">
    <property type="entry name" value="Translation initiation factor IF-2"/>
    <property type="match status" value="1"/>
</dbReference>
<dbReference type="Pfam" id="PF11987">
    <property type="entry name" value="IF-2"/>
    <property type="match status" value="1"/>
</dbReference>
<evidence type="ECO:0000256" key="2">
    <source>
        <dbReference type="ARBA" id="ARBA00020675"/>
    </source>
</evidence>
<feature type="compositionally biased region" description="Low complexity" evidence="10">
    <location>
        <begin position="196"/>
        <end position="224"/>
    </location>
</feature>
<evidence type="ECO:0000313" key="13">
    <source>
        <dbReference type="Proteomes" id="UP000294692"/>
    </source>
</evidence>
<evidence type="ECO:0000256" key="10">
    <source>
        <dbReference type="SAM" id="MobiDB-lite"/>
    </source>
</evidence>
<dbReference type="InterPro" id="IPR027417">
    <property type="entry name" value="P-loop_NTPase"/>
</dbReference>
<evidence type="ECO:0000313" key="12">
    <source>
        <dbReference type="EMBL" id="TCU94468.1"/>
    </source>
</evidence>
<dbReference type="OrthoDB" id="9811804at2"/>
<dbReference type="PANTHER" id="PTHR43381">
    <property type="entry name" value="TRANSLATION INITIATION FACTOR IF-2-RELATED"/>
    <property type="match status" value="1"/>
</dbReference>
<dbReference type="SUPFAM" id="SSF52156">
    <property type="entry name" value="Initiation factor IF2/eIF5b, domain 3"/>
    <property type="match status" value="1"/>
</dbReference>
<evidence type="ECO:0000256" key="8">
    <source>
        <dbReference type="HAMAP-Rule" id="MF_00100"/>
    </source>
</evidence>
<dbReference type="HAMAP" id="MF_00100_B">
    <property type="entry name" value="IF_2_B"/>
    <property type="match status" value="1"/>
</dbReference>
<dbReference type="InterPro" id="IPR006847">
    <property type="entry name" value="IF2_N"/>
</dbReference>
<comment type="similarity">
    <text evidence="1 8 9">Belongs to the TRAFAC class translation factor GTPase superfamily. Classic translation factor GTPase family. IF-2 subfamily.</text>
</comment>
<dbReference type="AlphaFoldDB" id="A0A4R3UV71"/>
<evidence type="ECO:0000256" key="6">
    <source>
        <dbReference type="ARBA" id="ARBA00022917"/>
    </source>
</evidence>
<dbReference type="FunFam" id="3.40.50.10050:FF:000001">
    <property type="entry name" value="Translation initiation factor IF-2"/>
    <property type="match status" value="1"/>
</dbReference>
<feature type="binding site" evidence="8">
    <location>
        <begin position="589"/>
        <end position="592"/>
    </location>
    <ligand>
        <name>GTP</name>
        <dbReference type="ChEBI" id="CHEBI:37565"/>
    </ligand>
</feature>
<dbReference type="GO" id="GO:0003924">
    <property type="term" value="F:GTPase activity"/>
    <property type="evidence" value="ECO:0007669"/>
    <property type="project" value="UniProtKB-UniRule"/>
</dbReference>
<dbReference type="Gene3D" id="3.40.50.10050">
    <property type="entry name" value="Translation initiation factor IF- 2, domain 3"/>
    <property type="match status" value="1"/>
</dbReference>
<keyword evidence="13" id="KW-1185">Reference proteome</keyword>
<dbReference type="NCBIfam" id="TIGR00487">
    <property type="entry name" value="IF-2"/>
    <property type="match status" value="1"/>
</dbReference>
<dbReference type="InterPro" id="IPR053905">
    <property type="entry name" value="EF-G-like_DII"/>
</dbReference>
<dbReference type="FunFam" id="2.40.30.10:FF:000007">
    <property type="entry name" value="Translation initiation factor IF-2"/>
    <property type="match status" value="1"/>
</dbReference>
<keyword evidence="3 8" id="KW-0963">Cytoplasm</keyword>
<dbReference type="RefSeq" id="WP_132477768.1">
    <property type="nucleotide sequence ID" value="NZ_JBHRVM010000001.1"/>
</dbReference>
<dbReference type="InterPro" id="IPR000178">
    <property type="entry name" value="TF_IF2_bacterial-like"/>
</dbReference>
<feature type="region of interest" description="G-domain" evidence="8">
    <location>
        <begin position="483"/>
        <end position="631"/>
    </location>
</feature>
<comment type="caution">
    <text evidence="12">The sequence shown here is derived from an EMBL/GenBank/DDBJ whole genome shotgun (WGS) entry which is preliminary data.</text>
</comment>
<feature type="binding site" evidence="8">
    <location>
        <begin position="535"/>
        <end position="539"/>
    </location>
    <ligand>
        <name>GTP</name>
        <dbReference type="ChEBI" id="CHEBI:37565"/>
    </ligand>
</feature>
<organism evidence="12 13">
    <name type="scientific">Paracandidimonas soli</name>
    <dbReference type="NCBI Taxonomy" id="1917182"/>
    <lineage>
        <taxon>Bacteria</taxon>
        <taxon>Pseudomonadati</taxon>
        <taxon>Pseudomonadota</taxon>
        <taxon>Betaproteobacteria</taxon>
        <taxon>Burkholderiales</taxon>
        <taxon>Alcaligenaceae</taxon>
        <taxon>Paracandidimonas</taxon>
    </lineage>
</organism>
<dbReference type="Gene3D" id="2.40.30.10">
    <property type="entry name" value="Translation factors"/>
    <property type="match status" value="2"/>
</dbReference>
<evidence type="ECO:0000256" key="3">
    <source>
        <dbReference type="ARBA" id="ARBA00022490"/>
    </source>
</evidence>
<comment type="subcellular location">
    <subcellularLocation>
        <location evidence="8">Cytoplasm</location>
    </subcellularLocation>
</comment>
<keyword evidence="7 8" id="KW-0342">GTP-binding</keyword>
<reference evidence="12 13" key="1">
    <citation type="submission" date="2019-03" db="EMBL/GenBank/DDBJ databases">
        <title>Genomic Encyclopedia of Type Strains, Phase IV (KMG-IV): sequencing the most valuable type-strain genomes for metagenomic binning, comparative biology and taxonomic classification.</title>
        <authorList>
            <person name="Goeker M."/>
        </authorList>
    </citation>
    <scope>NUCLEOTIDE SEQUENCE [LARGE SCALE GENOMIC DNA]</scope>
    <source>
        <strain evidence="12 13">DSM 100048</strain>
    </source>
</reference>
<dbReference type="InterPro" id="IPR015760">
    <property type="entry name" value="TIF_IF2"/>
</dbReference>
<dbReference type="CDD" id="cd01887">
    <property type="entry name" value="IF2_eIF5B"/>
    <property type="match status" value="1"/>
</dbReference>
<feature type="compositionally biased region" description="Basic and acidic residues" evidence="10">
    <location>
        <begin position="320"/>
        <end position="331"/>
    </location>
</feature>
<protein>
    <recommendedName>
        <fullName evidence="2 8">Translation initiation factor IF-2</fullName>
    </recommendedName>
</protein>
<dbReference type="PROSITE" id="PS51722">
    <property type="entry name" value="G_TR_2"/>
    <property type="match status" value="1"/>
</dbReference>
<dbReference type="EMBL" id="SMBX01000009">
    <property type="protein sequence ID" value="TCU94468.1"/>
    <property type="molecule type" value="Genomic_DNA"/>
</dbReference>
<keyword evidence="6 8" id="KW-0648">Protein biosynthesis</keyword>
<dbReference type="InterPro" id="IPR044145">
    <property type="entry name" value="IF2_II"/>
</dbReference>
<sequence length="979" mass="104267">MPSNTVTQFADELKMPAEVLLDQLRSAGVELKSVNDEVTDADKARLLESLRRAHGTNEGQKITLTRRQTSEIRQADGSGRSRTIQVERRKKRVFVKRDPAELLAEAARVEAEEALAGQDAAPEVAPAPQAAPVTEAPAAVTAAEPAAQPEPVAPEAQPKEVAPAKEEAPGVSADAAPQNTETPVAAQPESKDDAKAPAVEPESASAAEPEPAAESAPAKQASESAKSEESGAEAAAESAAAARRAEEPRSQPARAAKPETQASEGSSDADRDRARRAAEAEAAALREMLSRPRKVLKAPEPENPAMAGTLHKPATAKGAAKKDAKAGDVKKTIKTSEVSSSWTNDGARKKPAAKADAPSGRDGWRAGGKAGKGGAARGRGRNAQQERREAPVAEFIAREVHVPETISVADLAHKMSVKAAEVIKHLMKLGQMVTINQVLDQETAMIVVEELGHKAIAAKLDDPEAFLDSAEDSQQAEALPRAPVVTVMGHVDHGKTSLLDYIRRTKVASGEAGGITQHIGAYNVKTDRGMVTFLDTPGHEAFTAMRARGTKATDVVILVVAADDGVMPQTREAIHHARAAGVPIVVAITKVDKPEGNPDRVKQELVAEEVVPEEYGGDVPFVPVSAKTGSGIDDLLENVLLQAEMLELKAPVEAPAKGLVIESRLDKGRGPVATILVQSGTLNRGDAVLVGASFGRVRAMTNETGKAINAAGPSIPVEIQGLSEVPDAGDELIAMTDERKAREIALFRQGKFRDVKLARQQAAKLESMFDGIGEGVQTLALIIKTDVQGSQEALATSLLKLSTDEVRVQVVHAAVGGVSESDVNLAIASRAVIIAFNVRADQSAKRLAEANGIDLRYYNIIYDAVDDVRNALSGMLMPEKREEVIGMVEIREIYHVSRIGNIAGCMVTDGVVRRDSQIRLLRNNVVQWTGWLDSLRRFKDDVKEVKQGFDCGLTLKGYNEIEVGDQLEVFEVKEVARTL</sequence>
<feature type="compositionally biased region" description="Gly residues" evidence="10">
    <location>
        <begin position="365"/>
        <end position="377"/>
    </location>
</feature>
<dbReference type="Gene3D" id="3.30.56.50">
    <property type="entry name" value="Putative DNA-binding domain, N-terminal subdomain of bacterial translation initiation factor IF2"/>
    <property type="match status" value="1"/>
</dbReference>
<dbReference type="CDD" id="cd03702">
    <property type="entry name" value="IF2_mtIF2_II"/>
    <property type="match status" value="1"/>
</dbReference>
<dbReference type="Pfam" id="PF22042">
    <property type="entry name" value="EF-G_D2"/>
    <property type="match status" value="1"/>
</dbReference>
<feature type="compositionally biased region" description="Low complexity" evidence="10">
    <location>
        <begin position="114"/>
        <end position="161"/>
    </location>
</feature>
<proteinExistence type="inferred from homology"/>
<dbReference type="GO" id="GO:0005525">
    <property type="term" value="F:GTP binding"/>
    <property type="evidence" value="ECO:0007669"/>
    <property type="project" value="UniProtKB-KW"/>
</dbReference>
<dbReference type="InterPro" id="IPR036925">
    <property type="entry name" value="TIF_IF2_dom3_sf"/>
</dbReference>
<dbReference type="NCBIfam" id="TIGR00231">
    <property type="entry name" value="small_GTP"/>
    <property type="match status" value="1"/>
</dbReference>
<dbReference type="Pfam" id="PF08364">
    <property type="entry name" value="IF2_assoc"/>
    <property type="match status" value="1"/>
</dbReference>
<dbReference type="InterPro" id="IPR013575">
    <property type="entry name" value="IF2_assoc_dom_bac"/>
</dbReference>
<evidence type="ECO:0000256" key="7">
    <source>
        <dbReference type="ARBA" id="ARBA00023134"/>
    </source>
</evidence>
<dbReference type="InterPro" id="IPR009061">
    <property type="entry name" value="DNA-bd_dom_put_sf"/>
</dbReference>
<keyword evidence="4 8" id="KW-0396">Initiation factor</keyword>
<evidence type="ECO:0000256" key="9">
    <source>
        <dbReference type="RuleBase" id="RU000644"/>
    </source>
</evidence>
<evidence type="ECO:0000256" key="4">
    <source>
        <dbReference type="ARBA" id="ARBA00022540"/>
    </source>
</evidence>
<dbReference type="GO" id="GO:0003743">
    <property type="term" value="F:translation initiation factor activity"/>
    <property type="evidence" value="ECO:0007669"/>
    <property type="project" value="UniProtKB-UniRule"/>
</dbReference>
<dbReference type="InterPro" id="IPR023115">
    <property type="entry name" value="TIF_IF2_dom3"/>
</dbReference>
<evidence type="ECO:0000259" key="11">
    <source>
        <dbReference type="PROSITE" id="PS51722"/>
    </source>
</evidence>
<dbReference type="Pfam" id="PF04760">
    <property type="entry name" value="IF2_N"/>
    <property type="match status" value="2"/>
</dbReference>
<feature type="compositionally biased region" description="Low complexity" evidence="10">
    <location>
        <begin position="232"/>
        <end position="242"/>
    </location>
</feature>
<gene>
    <name evidence="8" type="primary">infB</name>
    <name evidence="12" type="ORF">EV686_10918</name>
</gene>
<dbReference type="GO" id="GO:0005829">
    <property type="term" value="C:cytosol"/>
    <property type="evidence" value="ECO:0007669"/>
    <property type="project" value="TreeGrafter"/>
</dbReference>
<feature type="binding site" evidence="8">
    <location>
        <begin position="489"/>
        <end position="496"/>
    </location>
    <ligand>
        <name>GTP</name>
        <dbReference type="ChEBI" id="CHEBI:37565"/>
    </ligand>
</feature>
<dbReference type="SUPFAM" id="SSF50447">
    <property type="entry name" value="Translation proteins"/>
    <property type="match status" value="2"/>
</dbReference>
<dbReference type="InterPro" id="IPR000795">
    <property type="entry name" value="T_Tr_GTP-bd_dom"/>
</dbReference>
<dbReference type="Gene3D" id="3.40.50.300">
    <property type="entry name" value="P-loop containing nucleotide triphosphate hydrolases"/>
    <property type="match status" value="1"/>
</dbReference>
<feature type="region of interest" description="Disordered" evidence="10">
    <location>
        <begin position="112"/>
        <end position="389"/>
    </location>
</feature>
<feature type="domain" description="Tr-type G" evidence="11">
    <location>
        <begin position="480"/>
        <end position="649"/>
    </location>
</feature>
<accession>A0A4R3UV71</accession>
<dbReference type="CDD" id="cd03692">
    <property type="entry name" value="mtIF2_IVc"/>
    <property type="match status" value="1"/>
</dbReference>
<dbReference type="InterPro" id="IPR005225">
    <property type="entry name" value="Small_GTP-bd"/>
</dbReference>
<dbReference type="PANTHER" id="PTHR43381:SF5">
    <property type="entry name" value="TR-TYPE G DOMAIN-CONTAINING PROTEIN"/>
    <property type="match status" value="1"/>
</dbReference>
<dbReference type="Pfam" id="PF00009">
    <property type="entry name" value="GTP_EFTU"/>
    <property type="match status" value="1"/>
</dbReference>
<comment type="function">
    <text evidence="8 9">One of the essential components for the initiation of protein synthesis. Protects formylmethionyl-tRNA from spontaneous hydrolysis and promotes its binding to the 30S ribosomal subunits. Also involved in the hydrolysis of GTP during the formation of the 70S ribosomal complex.</text>
</comment>
<evidence type="ECO:0000256" key="1">
    <source>
        <dbReference type="ARBA" id="ARBA00007733"/>
    </source>
</evidence>